<dbReference type="PROSITE" id="PS51186">
    <property type="entry name" value="GNAT"/>
    <property type="match status" value="1"/>
</dbReference>
<evidence type="ECO:0000313" key="5">
    <source>
        <dbReference type="Proteomes" id="UP001595975"/>
    </source>
</evidence>
<keyword evidence="1 4" id="KW-0808">Transferase</keyword>
<evidence type="ECO:0000256" key="2">
    <source>
        <dbReference type="ARBA" id="ARBA00023315"/>
    </source>
</evidence>
<evidence type="ECO:0000256" key="1">
    <source>
        <dbReference type="ARBA" id="ARBA00022679"/>
    </source>
</evidence>
<proteinExistence type="predicted"/>
<dbReference type="SUPFAM" id="SSF55729">
    <property type="entry name" value="Acyl-CoA N-acyltransferases (Nat)"/>
    <property type="match status" value="1"/>
</dbReference>
<dbReference type="RefSeq" id="WP_380223770.1">
    <property type="nucleotide sequence ID" value="NZ_JBHSOF010000003.1"/>
</dbReference>
<dbReference type="InterPro" id="IPR000182">
    <property type="entry name" value="GNAT_dom"/>
</dbReference>
<feature type="domain" description="N-acetyltransferase" evidence="3">
    <location>
        <begin position="31"/>
        <end position="191"/>
    </location>
</feature>
<dbReference type="Pfam" id="PF00583">
    <property type="entry name" value="Acetyltransf_1"/>
    <property type="match status" value="1"/>
</dbReference>
<gene>
    <name evidence="4" type="ORF">ACFP3U_04140</name>
</gene>
<dbReference type="InterPro" id="IPR016181">
    <property type="entry name" value="Acyl_CoA_acyltransferase"/>
</dbReference>
<dbReference type="Proteomes" id="UP001595975">
    <property type="component" value="Unassembled WGS sequence"/>
</dbReference>
<dbReference type="CDD" id="cd04301">
    <property type="entry name" value="NAT_SF"/>
    <property type="match status" value="1"/>
</dbReference>
<comment type="caution">
    <text evidence="4">The sequence shown here is derived from an EMBL/GenBank/DDBJ whole genome shotgun (WGS) entry which is preliminary data.</text>
</comment>
<sequence length="217" mass="22222">MYTIRPVTAEELRDAAVRLGELLADTVDGGSSVGFLAPLDRGAAADWWRALAPDVAAGRLLLWVAYAGEGAEPGAGTEPGITAGGVRIAGTVQLRPATTANGRHRADVAKLMVHRADRGNGLAGRLLAALESAAVGRGIRTLVLDTETGSPAERMYAAAGWTRVGTVPDFATDPAGAPCATTIFYKALPVPGEVRAQDGSGAEARAALGDEPVASLR</sequence>
<reference evidence="5" key="1">
    <citation type="journal article" date="2019" name="Int. J. Syst. Evol. Microbiol.">
        <title>The Global Catalogue of Microorganisms (GCM) 10K type strain sequencing project: providing services to taxonomists for standard genome sequencing and annotation.</title>
        <authorList>
            <consortium name="The Broad Institute Genomics Platform"/>
            <consortium name="The Broad Institute Genome Sequencing Center for Infectious Disease"/>
            <person name="Wu L."/>
            <person name="Ma J."/>
        </authorList>
    </citation>
    <scope>NUCLEOTIDE SEQUENCE [LARGE SCALE GENOMIC DNA]</scope>
    <source>
        <strain evidence="5">CGMCC 4.1437</strain>
    </source>
</reference>
<dbReference type="EMBL" id="JBHSOF010000003">
    <property type="protein sequence ID" value="MFC5662170.1"/>
    <property type="molecule type" value="Genomic_DNA"/>
</dbReference>
<dbReference type="EC" id="2.3.-.-" evidence="4"/>
<keyword evidence="2 4" id="KW-0012">Acyltransferase</keyword>
<dbReference type="GO" id="GO:0016746">
    <property type="term" value="F:acyltransferase activity"/>
    <property type="evidence" value="ECO:0007669"/>
    <property type="project" value="UniProtKB-KW"/>
</dbReference>
<evidence type="ECO:0000313" key="4">
    <source>
        <dbReference type="EMBL" id="MFC5662170.1"/>
    </source>
</evidence>
<dbReference type="PANTHER" id="PTHR43877">
    <property type="entry name" value="AMINOALKYLPHOSPHONATE N-ACETYLTRANSFERASE-RELATED-RELATED"/>
    <property type="match status" value="1"/>
</dbReference>
<accession>A0ABW0X0W2</accession>
<keyword evidence="5" id="KW-1185">Reference proteome</keyword>
<dbReference type="InterPro" id="IPR050832">
    <property type="entry name" value="Bact_Acetyltransf"/>
</dbReference>
<protein>
    <submittedName>
        <fullName evidence="4">GNAT family N-acetyltransferase</fullName>
        <ecNumber evidence="4">2.3.-.-</ecNumber>
    </submittedName>
</protein>
<evidence type="ECO:0000259" key="3">
    <source>
        <dbReference type="PROSITE" id="PS51186"/>
    </source>
</evidence>
<organism evidence="4 5">
    <name type="scientific">Kitasatospora misakiensis</name>
    <dbReference type="NCBI Taxonomy" id="67330"/>
    <lineage>
        <taxon>Bacteria</taxon>
        <taxon>Bacillati</taxon>
        <taxon>Actinomycetota</taxon>
        <taxon>Actinomycetes</taxon>
        <taxon>Kitasatosporales</taxon>
        <taxon>Streptomycetaceae</taxon>
        <taxon>Kitasatospora</taxon>
    </lineage>
</organism>
<name>A0ABW0X0W2_9ACTN</name>
<dbReference type="PANTHER" id="PTHR43877:SF2">
    <property type="entry name" value="AMINOALKYLPHOSPHONATE N-ACETYLTRANSFERASE-RELATED"/>
    <property type="match status" value="1"/>
</dbReference>
<dbReference type="Gene3D" id="3.40.630.30">
    <property type="match status" value="1"/>
</dbReference>